<accession>A0ACC3C9Q5</accession>
<dbReference type="Proteomes" id="UP000798662">
    <property type="component" value="Chromosome 3"/>
</dbReference>
<name>A0ACC3C9Q5_PYRYE</name>
<sequence>MGAVVSCIRRPGATSPAAGDGRPEARSRPPRARSGTLGDADGGAASTTALVHAAVPRSASDGPSPVGGAAAAVDGVGNADEGSTGPGGDGSSPATSPAKDPHTGEGAGVAGPDGGLGVSAATASTAVAAGTGGVDAAASDGAEAGMARKLSLLSEPHGGGGGASPPTPPGVAVAGTAAAGGAPGGVADDGVDESLLRALSSGGVLSAAAAWDTPAALAAADAAGAPAPTVSRQGSVPKYEVAVPGLKLAHAIPTEAETSDGGDGPGGPSTPVSPRYVERRPSMPPLIALGGGRRNSSAPTDRGAEAGAGGGGDLDGEPDEDLSRLHHTPSMVKRLAGEYEQRDQFAAEEREYIEATWRSLKEGPRTEAAEAVAADIAAAVAAANGEEDGAGGGGAAGGDPAMEKEPSFAIKAAIVAVASGAKLSPT</sequence>
<organism evidence="1 2">
    <name type="scientific">Pyropia yezoensis</name>
    <name type="common">Susabi-nori</name>
    <name type="synonym">Porphyra yezoensis</name>
    <dbReference type="NCBI Taxonomy" id="2788"/>
    <lineage>
        <taxon>Eukaryota</taxon>
        <taxon>Rhodophyta</taxon>
        <taxon>Bangiophyceae</taxon>
        <taxon>Bangiales</taxon>
        <taxon>Bangiaceae</taxon>
        <taxon>Pyropia</taxon>
    </lineage>
</organism>
<gene>
    <name evidence="1" type="ORF">I4F81_009498</name>
</gene>
<proteinExistence type="predicted"/>
<evidence type="ECO:0000313" key="1">
    <source>
        <dbReference type="EMBL" id="KAK1866986.1"/>
    </source>
</evidence>
<evidence type="ECO:0000313" key="2">
    <source>
        <dbReference type="Proteomes" id="UP000798662"/>
    </source>
</evidence>
<protein>
    <submittedName>
        <fullName evidence="1">Uncharacterized protein</fullName>
    </submittedName>
</protein>
<reference evidence="1" key="1">
    <citation type="submission" date="2019-11" db="EMBL/GenBank/DDBJ databases">
        <title>Nori genome reveals adaptations in red seaweeds to the harsh intertidal environment.</title>
        <authorList>
            <person name="Wang D."/>
            <person name="Mao Y."/>
        </authorList>
    </citation>
    <scope>NUCLEOTIDE SEQUENCE</scope>
    <source>
        <tissue evidence="1">Gametophyte</tissue>
    </source>
</reference>
<comment type="caution">
    <text evidence="1">The sequence shown here is derived from an EMBL/GenBank/DDBJ whole genome shotgun (WGS) entry which is preliminary data.</text>
</comment>
<dbReference type="EMBL" id="CM020620">
    <property type="protein sequence ID" value="KAK1866986.1"/>
    <property type="molecule type" value="Genomic_DNA"/>
</dbReference>
<keyword evidence="2" id="KW-1185">Reference proteome</keyword>